<organism evidence="2 3">
    <name type="scientific">Rhizoctonia solani</name>
    <dbReference type="NCBI Taxonomy" id="456999"/>
    <lineage>
        <taxon>Eukaryota</taxon>
        <taxon>Fungi</taxon>
        <taxon>Dikarya</taxon>
        <taxon>Basidiomycota</taxon>
        <taxon>Agaricomycotina</taxon>
        <taxon>Agaricomycetes</taxon>
        <taxon>Cantharellales</taxon>
        <taxon>Ceratobasidiaceae</taxon>
        <taxon>Rhizoctonia</taxon>
    </lineage>
</organism>
<gene>
    <name evidence="2" type="ORF">RHS01_04402</name>
</gene>
<comment type="caution">
    <text evidence="2">The sequence shown here is derived from an EMBL/GenBank/DDBJ whole genome shotgun (WGS) entry which is preliminary data.</text>
</comment>
<feature type="region of interest" description="Disordered" evidence="1">
    <location>
        <begin position="1"/>
        <end position="38"/>
    </location>
</feature>
<evidence type="ECO:0000313" key="2">
    <source>
        <dbReference type="EMBL" id="KAF8756514.1"/>
    </source>
</evidence>
<sequence length="393" mass="45836">MSSNVSFTVRPPPRTFETDTPEPSRPGSASPPIQTRFHDEHDTKEMITGFDAMGVQRVDGAQATPDVCSRGAKVGTGVDGSQGGLGTRGKINDGPQLSGLIVTKVKQEDGEDIKMEEVDVEVKEEQDEPAKEEEPMDEDQRALRALLRGEQGNEVKREIAAISVQDQPGGWAQPKTEADAFKEDLATRPDEVSPRKSRRLRPCSHRALWEAMLRGMGMGRPSKKAIQPYIPEARPALLGIGAKPRPVDEVDQGKGKKFARPDKRYVPILKVERNGSGQSSRRTSRSRSKSPQRDRESDRKDRDRRDRDYDRRDRDRDRDYDRDKRRDRDYDRDKRRDYDSDRDRDREKRRDRDDDKERRRDYDDRDRRRDDDRDRRRDRDRDDRRDRDRDRRR</sequence>
<evidence type="ECO:0000313" key="3">
    <source>
        <dbReference type="Proteomes" id="UP000614334"/>
    </source>
</evidence>
<feature type="region of interest" description="Disordered" evidence="1">
    <location>
        <begin position="240"/>
        <end position="393"/>
    </location>
</feature>
<feature type="compositionally biased region" description="Gly residues" evidence="1">
    <location>
        <begin position="77"/>
        <end position="87"/>
    </location>
</feature>
<feature type="region of interest" description="Disordered" evidence="1">
    <location>
        <begin position="120"/>
        <end position="139"/>
    </location>
</feature>
<proteinExistence type="predicted"/>
<dbReference type="AlphaFoldDB" id="A0A8H7IH27"/>
<dbReference type="EMBL" id="JACYCF010000006">
    <property type="protein sequence ID" value="KAF8756514.1"/>
    <property type="molecule type" value="Genomic_DNA"/>
</dbReference>
<feature type="compositionally biased region" description="Basic and acidic residues" evidence="1">
    <location>
        <begin position="291"/>
        <end position="393"/>
    </location>
</feature>
<reference evidence="2" key="1">
    <citation type="submission" date="2020-09" db="EMBL/GenBank/DDBJ databases">
        <title>Comparative genome analyses of four rice-infecting Rhizoctonia solani isolates reveal extensive enrichment of homogalacturonan modification genes.</title>
        <authorList>
            <person name="Lee D.-Y."/>
            <person name="Jeon J."/>
            <person name="Kim K.-T."/>
            <person name="Cheong K."/>
            <person name="Song H."/>
            <person name="Choi G."/>
            <person name="Ko J."/>
            <person name="Opiyo S.O."/>
            <person name="Zuo S."/>
            <person name="Madhav S."/>
            <person name="Lee Y.-H."/>
            <person name="Wang G.-L."/>
        </authorList>
    </citation>
    <scope>NUCLEOTIDE SEQUENCE</scope>
    <source>
        <strain evidence="2">AG1-IA B2</strain>
    </source>
</reference>
<protein>
    <submittedName>
        <fullName evidence="2">G-patch domain</fullName>
    </submittedName>
</protein>
<feature type="region of interest" description="Disordered" evidence="1">
    <location>
        <begin position="66"/>
        <end position="96"/>
    </location>
</feature>
<evidence type="ECO:0000256" key="1">
    <source>
        <dbReference type="SAM" id="MobiDB-lite"/>
    </source>
</evidence>
<name>A0A8H7IH27_9AGAM</name>
<accession>A0A8H7IH27</accession>
<feature type="compositionally biased region" description="Basic and acidic residues" evidence="1">
    <location>
        <begin position="245"/>
        <end position="273"/>
    </location>
</feature>
<dbReference type="Proteomes" id="UP000614334">
    <property type="component" value="Unassembled WGS sequence"/>
</dbReference>